<evidence type="ECO:0000313" key="1">
    <source>
        <dbReference type="EMBL" id="CCQ60728.1"/>
    </source>
</evidence>
<organism evidence="1 2">
    <name type="scientific">Crocosphaera watsonii WH 0401</name>
    <dbReference type="NCBI Taxonomy" id="555881"/>
    <lineage>
        <taxon>Bacteria</taxon>
        <taxon>Bacillati</taxon>
        <taxon>Cyanobacteriota</taxon>
        <taxon>Cyanophyceae</taxon>
        <taxon>Oscillatoriophycideae</taxon>
        <taxon>Chroococcales</taxon>
        <taxon>Aphanothecaceae</taxon>
        <taxon>Crocosphaera</taxon>
    </lineage>
</organism>
<evidence type="ECO:0000313" key="2">
    <source>
        <dbReference type="Proteomes" id="UP000018198"/>
    </source>
</evidence>
<accession>T2J4A7</accession>
<dbReference type="EMBL" id="CAQM01000190">
    <property type="protein sequence ID" value="CCQ60728.1"/>
    <property type="molecule type" value="Genomic_DNA"/>
</dbReference>
<dbReference type="Proteomes" id="UP000018198">
    <property type="component" value="Unassembled WGS sequence"/>
</dbReference>
<dbReference type="AlphaFoldDB" id="T2J4A7"/>
<sequence>MSTLILKCSTDSCITTFSDDFDPKKAGMILIRNKEDYEKWKTFVKKNHLIKVVLAKFNKLTILSEIILICPLNKLYVKNIKDRYFYVIIRVITN</sequence>
<protein>
    <submittedName>
        <fullName evidence="1">Uncharacterized protein</fullName>
    </submittedName>
</protein>
<reference evidence="1 2" key="2">
    <citation type="submission" date="2013-09" db="EMBL/GenBank/DDBJ databases">
        <title>Whole genome comparison of six Crocosphaera watsonii strains with differing phenotypes.</title>
        <authorList>
            <person name="Bench S.R."/>
            <person name="Heller P."/>
            <person name="Frank I."/>
            <person name="Arciniega M."/>
            <person name="Shilova I.N."/>
            <person name="Zehr J.P."/>
        </authorList>
    </citation>
    <scope>NUCLEOTIDE SEQUENCE [LARGE SCALE GENOMIC DNA]</scope>
    <source>
        <strain evidence="1 2">WH 0401</strain>
    </source>
</reference>
<name>T2J4A7_CROWT</name>
<reference evidence="1 2" key="1">
    <citation type="submission" date="2013-01" db="EMBL/GenBank/DDBJ databases">
        <authorList>
            <person name="Bench S."/>
        </authorList>
    </citation>
    <scope>NUCLEOTIDE SEQUENCE [LARGE SCALE GENOMIC DNA]</scope>
    <source>
        <strain evidence="1 2">WH 0401</strain>
    </source>
</reference>
<gene>
    <name evidence="1" type="ORF">CWATWH0401_630</name>
</gene>
<comment type="caution">
    <text evidence="1">The sequence shown here is derived from an EMBL/GenBank/DDBJ whole genome shotgun (WGS) entry which is preliminary data.</text>
</comment>
<proteinExistence type="predicted"/>